<dbReference type="AlphaFoldDB" id="A0A7S0EBA8"/>
<sequence length="459" mass="52152">MFILEHLTGSSIKFQLFHESRSIEDTMVGETTLESEILDRIMLRGINTMEEHSLKFKDASGNVLTGKGGLESNLHCQVYVTNTKDFSDDFVSSEGQDVQTKTRSVHEPITFSLKDLEKNPIWKWHVQSSNARGRSELLETSVETSALEGSLAHGGPNRLFAFDTREESDPERILAKFGLFGDRLKAVKEWFTQLTLKLNGSHVPRKRLEVEIVELGLESQIVATWLGDLETDEPVDLRLFLSVLAREPSYAAGLADSLEKPRIDEEMLNELEHYRAGFEVLQGLNLSSMASKDKIDWMELRQELSSIIDAKEKMQEKDKEEEEVRINYVIRPHAKLYEAQDLPAASTRPPSFVNGRRVKIYEGWERTQRTAHKEVSSSSDEEDEDKKTLKLDIKSRVWVACKDTVEADGDSAEEQQPYKSIHQFTRDGAGMLQAALRPGDWYLSTTLGPGLRFTLQDEK</sequence>
<accession>A0A7S0EBA8</accession>
<dbReference type="EMBL" id="HBEO01011261">
    <property type="protein sequence ID" value="CAD8479139.1"/>
    <property type="molecule type" value="Transcribed_RNA"/>
</dbReference>
<organism evidence="1">
    <name type="scientific">Hanusia phi</name>
    <dbReference type="NCBI Taxonomy" id="3032"/>
    <lineage>
        <taxon>Eukaryota</taxon>
        <taxon>Cryptophyceae</taxon>
        <taxon>Pyrenomonadales</taxon>
        <taxon>Geminigeraceae</taxon>
        <taxon>Hanusia</taxon>
    </lineage>
</organism>
<gene>
    <name evidence="1" type="ORF">HPHI1048_LOCUS7789</name>
</gene>
<protein>
    <submittedName>
        <fullName evidence="1">Uncharacterized protein</fullName>
    </submittedName>
</protein>
<proteinExistence type="predicted"/>
<evidence type="ECO:0000313" key="1">
    <source>
        <dbReference type="EMBL" id="CAD8479139.1"/>
    </source>
</evidence>
<reference evidence="1" key="1">
    <citation type="submission" date="2021-01" db="EMBL/GenBank/DDBJ databases">
        <authorList>
            <person name="Corre E."/>
            <person name="Pelletier E."/>
            <person name="Niang G."/>
            <person name="Scheremetjew M."/>
            <person name="Finn R."/>
            <person name="Kale V."/>
            <person name="Holt S."/>
            <person name="Cochrane G."/>
            <person name="Meng A."/>
            <person name="Brown T."/>
            <person name="Cohen L."/>
        </authorList>
    </citation>
    <scope>NUCLEOTIDE SEQUENCE</scope>
    <source>
        <strain evidence="1">CCMP325</strain>
    </source>
</reference>
<name>A0A7S0EBA8_9CRYP</name>